<evidence type="ECO:0000313" key="1">
    <source>
        <dbReference type="EMBL" id="JAS91829.1"/>
    </source>
</evidence>
<gene>
    <name evidence="1" type="ORF">g.24699</name>
</gene>
<organism evidence="1">
    <name type="scientific">Homalodisca liturata</name>
    <dbReference type="NCBI Taxonomy" id="320908"/>
    <lineage>
        <taxon>Eukaryota</taxon>
        <taxon>Metazoa</taxon>
        <taxon>Ecdysozoa</taxon>
        <taxon>Arthropoda</taxon>
        <taxon>Hexapoda</taxon>
        <taxon>Insecta</taxon>
        <taxon>Pterygota</taxon>
        <taxon>Neoptera</taxon>
        <taxon>Paraneoptera</taxon>
        <taxon>Hemiptera</taxon>
        <taxon>Auchenorrhyncha</taxon>
        <taxon>Membracoidea</taxon>
        <taxon>Cicadellidae</taxon>
        <taxon>Cicadellinae</taxon>
        <taxon>Proconiini</taxon>
        <taxon>Homalodisca</taxon>
    </lineage>
</organism>
<reference evidence="1" key="1">
    <citation type="submission" date="2015-11" db="EMBL/GenBank/DDBJ databases">
        <title>De novo transcriptome assembly of four potential Pierce s Disease insect vectors from Arizona vineyards.</title>
        <authorList>
            <person name="Tassone E.E."/>
        </authorList>
    </citation>
    <scope>NUCLEOTIDE SEQUENCE</scope>
</reference>
<dbReference type="AlphaFoldDB" id="A0A1B6IY38"/>
<protein>
    <submittedName>
        <fullName evidence="1">Uncharacterized protein</fullName>
    </submittedName>
</protein>
<proteinExistence type="predicted"/>
<name>A0A1B6IY38_9HEMI</name>
<sequence length="157" mass="16263">MEAVAVQCVKLAGTEVDLEKEVIPVEEEEEEVVAVVVVEVVAIIPVAAAGVDIPQVEAEVVTPPAVVEVVITPAMAEVVILLAVEAVVEAVVAEEASKGATSLWVAEVDTLEAATAAVAVVPPAVDVEAVDLSPILRHKVQLLLHQELGNLGNNLTM</sequence>
<accession>A0A1B6IY38</accession>
<dbReference type="EMBL" id="GECU01015877">
    <property type="protein sequence ID" value="JAS91829.1"/>
    <property type="molecule type" value="Transcribed_RNA"/>
</dbReference>